<sequence length="262" mass="28954">MWCSQCQQDVPAVARTSQGPLVCSCCGQIVKLSTLERIVDSGIELESFEAASTTSGLRSSPIDYGAREEARERHRRIGRQLRSPYREVFETGAPATVEGNRRSLLWNSEPIAPPQLRQIAKLSQHEAVTSGSQTSWLLSSLLTLGLLGFAFGVAALVWSACFDLSEVWHWGMTTTIAAEGLLIVGLTWMAIRLWQNSRRLNHELRGVDKQLVEIHEMAGSLSAGQLSASQNYYHHFSQVANPHMLVANLRGQIDQLAERISG</sequence>
<comment type="caution">
    <text evidence="2">The sequence shown here is derived from an EMBL/GenBank/DDBJ whole genome shotgun (WGS) entry which is preliminary data.</text>
</comment>
<organism evidence="2 3">
    <name type="scientific">Bythopirellula polymerisocia</name>
    <dbReference type="NCBI Taxonomy" id="2528003"/>
    <lineage>
        <taxon>Bacteria</taxon>
        <taxon>Pseudomonadati</taxon>
        <taxon>Planctomycetota</taxon>
        <taxon>Planctomycetia</taxon>
        <taxon>Pirellulales</taxon>
        <taxon>Lacipirellulaceae</taxon>
        <taxon>Bythopirellula</taxon>
    </lineage>
</organism>
<gene>
    <name evidence="2" type="ORF">Pla144_26240</name>
</gene>
<dbReference type="EMBL" id="SJPS01000003">
    <property type="protein sequence ID" value="TWU27847.1"/>
    <property type="molecule type" value="Genomic_DNA"/>
</dbReference>
<accession>A0A5C6CWD9</accession>
<dbReference type="RefSeq" id="WP_146451000.1">
    <property type="nucleotide sequence ID" value="NZ_SJPS01000003.1"/>
</dbReference>
<evidence type="ECO:0000313" key="3">
    <source>
        <dbReference type="Proteomes" id="UP000318437"/>
    </source>
</evidence>
<evidence type="ECO:0000313" key="2">
    <source>
        <dbReference type="EMBL" id="TWU27847.1"/>
    </source>
</evidence>
<feature type="transmembrane region" description="Helical" evidence="1">
    <location>
        <begin position="170"/>
        <end position="191"/>
    </location>
</feature>
<keyword evidence="1" id="KW-0472">Membrane</keyword>
<dbReference type="AlphaFoldDB" id="A0A5C6CWD9"/>
<keyword evidence="1" id="KW-0812">Transmembrane</keyword>
<dbReference type="OrthoDB" id="266981at2"/>
<name>A0A5C6CWD9_9BACT</name>
<dbReference type="Proteomes" id="UP000318437">
    <property type="component" value="Unassembled WGS sequence"/>
</dbReference>
<proteinExistence type="predicted"/>
<feature type="transmembrane region" description="Helical" evidence="1">
    <location>
        <begin position="136"/>
        <end position="158"/>
    </location>
</feature>
<reference evidence="2 3" key="1">
    <citation type="submission" date="2019-02" db="EMBL/GenBank/DDBJ databases">
        <title>Deep-cultivation of Planctomycetes and their phenomic and genomic characterization uncovers novel biology.</title>
        <authorList>
            <person name="Wiegand S."/>
            <person name="Jogler M."/>
            <person name="Boedeker C."/>
            <person name="Pinto D."/>
            <person name="Vollmers J."/>
            <person name="Rivas-Marin E."/>
            <person name="Kohn T."/>
            <person name="Peeters S.H."/>
            <person name="Heuer A."/>
            <person name="Rast P."/>
            <person name="Oberbeckmann S."/>
            <person name="Bunk B."/>
            <person name="Jeske O."/>
            <person name="Meyerdierks A."/>
            <person name="Storesund J.E."/>
            <person name="Kallscheuer N."/>
            <person name="Luecker S."/>
            <person name="Lage O.M."/>
            <person name="Pohl T."/>
            <person name="Merkel B.J."/>
            <person name="Hornburger P."/>
            <person name="Mueller R.-W."/>
            <person name="Bruemmer F."/>
            <person name="Labrenz M."/>
            <person name="Spormann A.M."/>
            <person name="Op Den Camp H."/>
            <person name="Overmann J."/>
            <person name="Amann R."/>
            <person name="Jetten M.S.M."/>
            <person name="Mascher T."/>
            <person name="Medema M.H."/>
            <person name="Devos D.P."/>
            <person name="Kaster A.-K."/>
            <person name="Ovreas L."/>
            <person name="Rohde M."/>
            <person name="Galperin M.Y."/>
            <person name="Jogler C."/>
        </authorList>
    </citation>
    <scope>NUCLEOTIDE SEQUENCE [LARGE SCALE GENOMIC DNA]</scope>
    <source>
        <strain evidence="2 3">Pla144</strain>
    </source>
</reference>
<keyword evidence="3" id="KW-1185">Reference proteome</keyword>
<evidence type="ECO:0000256" key="1">
    <source>
        <dbReference type="SAM" id="Phobius"/>
    </source>
</evidence>
<keyword evidence="1" id="KW-1133">Transmembrane helix</keyword>
<protein>
    <submittedName>
        <fullName evidence="2">Uncharacterized protein</fullName>
    </submittedName>
</protein>